<feature type="region of interest" description="Disordered" evidence="1">
    <location>
        <begin position="252"/>
        <end position="291"/>
    </location>
</feature>
<dbReference type="GO" id="GO:0004843">
    <property type="term" value="F:cysteine-type deubiquitinase activity"/>
    <property type="evidence" value="ECO:0007669"/>
    <property type="project" value="TreeGrafter"/>
</dbReference>
<feature type="compositionally biased region" description="Low complexity" evidence="1">
    <location>
        <begin position="252"/>
        <end position="263"/>
    </location>
</feature>
<dbReference type="Proteomes" id="UP000245884">
    <property type="component" value="Unassembled WGS sequence"/>
</dbReference>
<evidence type="ECO:0000313" key="3">
    <source>
        <dbReference type="EMBL" id="PWN26192.1"/>
    </source>
</evidence>
<keyword evidence="4" id="KW-1185">Reference proteome</keyword>
<feature type="domain" description="OTU" evidence="2">
    <location>
        <begin position="37"/>
        <end position="143"/>
    </location>
</feature>
<dbReference type="RefSeq" id="XP_025360804.1">
    <property type="nucleotide sequence ID" value="XM_025504778.1"/>
</dbReference>
<protein>
    <submittedName>
        <fullName evidence="3">Cysteine proteinase</fullName>
    </submittedName>
</protein>
<dbReference type="Gene3D" id="3.90.70.80">
    <property type="match status" value="1"/>
</dbReference>
<feature type="compositionally biased region" description="Polar residues" evidence="1">
    <location>
        <begin position="338"/>
        <end position="367"/>
    </location>
</feature>
<feature type="compositionally biased region" description="Low complexity" evidence="1">
    <location>
        <begin position="392"/>
        <end position="428"/>
    </location>
</feature>
<evidence type="ECO:0000259" key="2">
    <source>
        <dbReference type="PROSITE" id="PS50802"/>
    </source>
</evidence>
<organism evidence="3 4">
    <name type="scientific">Jaminaea rosea</name>
    <dbReference type="NCBI Taxonomy" id="1569628"/>
    <lineage>
        <taxon>Eukaryota</taxon>
        <taxon>Fungi</taxon>
        <taxon>Dikarya</taxon>
        <taxon>Basidiomycota</taxon>
        <taxon>Ustilaginomycotina</taxon>
        <taxon>Exobasidiomycetes</taxon>
        <taxon>Microstromatales</taxon>
        <taxon>Microstromatales incertae sedis</taxon>
        <taxon>Jaminaea</taxon>
    </lineage>
</organism>
<dbReference type="CDD" id="cd22756">
    <property type="entry name" value="OTU_OTUD3-like"/>
    <property type="match status" value="1"/>
</dbReference>
<dbReference type="PROSITE" id="PS50802">
    <property type="entry name" value="OTU"/>
    <property type="match status" value="1"/>
</dbReference>
<dbReference type="STRING" id="1569628.A0A316ULM2"/>
<feature type="region of interest" description="Disordered" evidence="1">
    <location>
        <begin position="178"/>
        <end position="217"/>
    </location>
</feature>
<dbReference type="GO" id="GO:0016579">
    <property type="term" value="P:protein deubiquitination"/>
    <property type="evidence" value="ECO:0007669"/>
    <property type="project" value="TreeGrafter"/>
</dbReference>
<feature type="compositionally biased region" description="Basic and acidic residues" evidence="1">
    <location>
        <begin position="471"/>
        <end position="482"/>
    </location>
</feature>
<feature type="compositionally biased region" description="Acidic residues" evidence="1">
    <location>
        <begin position="203"/>
        <end position="213"/>
    </location>
</feature>
<feature type="compositionally biased region" description="Low complexity" evidence="1">
    <location>
        <begin position="617"/>
        <end position="626"/>
    </location>
</feature>
<dbReference type="EMBL" id="KZ819672">
    <property type="protein sequence ID" value="PWN26192.1"/>
    <property type="molecule type" value="Genomic_DNA"/>
</dbReference>
<feature type="region of interest" description="Disordered" evidence="1">
    <location>
        <begin position="154"/>
        <end position="173"/>
    </location>
</feature>
<sequence>MIVKGERPATRSRGSKLVDDPDVIEKQLNAQLKSMKLYASATSGDGNCLFRALSDQLYGYPDAHSQLRGEICDYIEASPERFAGFVEVEKPFVDYVRNMRQSGVYGGHLELSAFASLKHKEIKIVQPGLVYRVTGHDDSPEAVAERSAIENRREAIQAKQPSGSERPAATAREIRRRKRKEGLGGGQASAARQEVAGSSRLADDEEQEQDSEGPIEASGPLYIAYHNWEHYSSLRNIDGPHSGLPRIDESNVAQAAQPHVPAASKSSKRGYASSDYDDDDDEDEYRPLKPTEHEDLILRSVPGHTLQEVRGLLKKHGNLWETVVEVLIAQDAQGGRDSPSTSGQMYMTRSRGASHSYLNNATSTSSRYDNRSPLLPVPEHLRTNDDSNTWRGASPASSSGGDANSSSTHATTATTASSAEGGSSIATTVEPRASISPETERGGKTSNKRALSVDPFEIEAPSPRSPKRRSSSREREREERSVDGALASEFDAAAKTVDAASPSSGSPSGSAARSPGSTMALSNISTPLDTASPSQPTRASTPAYASTSFTYPLDSSRGRLSPPLSPSTLNRDEIRAMSKAEKREIELKRKRDRQRERRAKDRVLKESKATKAKDKTSTAAAAGTTAKGKEKPVKGRAAGAVPAPNSKAAAAAHRRRLDRFDEEERQQHRLKGKGGSNGGGGDVPKGFVELKI</sequence>
<dbReference type="AlphaFoldDB" id="A0A316ULM2"/>
<feature type="compositionally biased region" description="Low complexity" evidence="1">
    <location>
        <begin position="499"/>
        <end position="517"/>
    </location>
</feature>
<dbReference type="SUPFAM" id="SSF54001">
    <property type="entry name" value="Cysteine proteinases"/>
    <property type="match status" value="1"/>
</dbReference>
<feature type="compositionally biased region" description="Acidic residues" evidence="1">
    <location>
        <begin position="275"/>
        <end position="284"/>
    </location>
</feature>
<dbReference type="OrthoDB" id="415023at2759"/>
<reference evidence="3 4" key="1">
    <citation type="journal article" date="2018" name="Mol. Biol. Evol.">
        <title>Broad Genomic Sampling Reveals a Smut Pathogenic Ancestry of the Fungal Clade Ustilaginomycotina.</title>
        <authorList>
            <person name="Kijpornyongpan T."/>
            <person name="Mondo S.J."/>
            <person name="Barry K."/>
            <person name="Sandor L."/>
            <person name="Lee J."/>
            <person name="Lipzen A."/>
            <person name="Pangilinan J."/>
            <person name="LaButti K."/>
            <person name="Hainaut M."/>
            <person name="Henrissat B."/>
            <person name="Grigoriev I.V."/>
            <person name="Spatafora J.W."/>
            <person name="Aime M.C."/>
        </authorList>
    </citation>
    <scope>NUCLEOTIDE SEQUENCE [LARGE SCALE GENOMIC DNA]</scope>
    <source>
        <strain evidence="3 4">MCA 5214</strain>
    </source>
</reference>
<dbReference type="InterPro" id="IPR003323">
    <property type="entry name" value="OTU_dom"/>
</dbReference>
<feature type="compositionally biased region" description="Low complexity" evidence="1">
    <location>
        <begin position="637"/>
        <end position="651"/>
    </location>
</feature>
<feature type="compositionally biased region" description="Basic and acidic residues" evidence="1">
    <location>
        <begin position="570"/>
        <end position="616"/>
    </location>
</feature>
<feature type="compositionally biased region" description="Polar residues" evidence="1">
    <location>
        <begin position="519"/>
        <end position="550"/>
    </location>
</feature>
<proteinExistence type="predicted"/>
<name>A0A316ULM2_9BASI</name>
<evidence type="ECO:0000256" key="1">
    <source>
        <dbReference type="SAM" id="MobiDB-lite"/>
    </source>
</evidence>
<dbReference type="GeneID" id="37026601"/>
<dbReference type="PANTHER" id="PTHR12419:SF7">
    <property type="entry name" value="OTU DOMAIN-CONTAINING PROTEIN 3"/>
    <property type="match status" value="1"/>
</dbReference>
<dbReference type="PANTHER" id="PTHR12419">
    <property type="entry name" value="OTU DOMAIN CONTAINING PROTEIN"/>
    <property type="match status" value="1"/>
</dbReference>
<dbReference type="Pfam" id="PF02338">
    <property type="entry name" value="OTU"/>
    <property type="match status" value="1"/>
</dbReference>
<gene>
    <name evidence="3" type="ORF">BDZ90DRAFT_227836</name>
</gene>
<dbReference type="InterPro" id="IPR038765">
    <property type="entry name" value="Papain-like_cys_pep_sf"/>
</dbReference>
<feature type="region of interest" description="Disordered" evidence="1">
    <location>
        <begin position="332"/>
        <end position="692"/>
    </location>
</feature>
<feature type="compositionally biased region" description="Low complexity" evidence="1">
    <location>
        <begin position="552"/>
        <end position="569"/>
    </location>
</feature>
<feature type="compositionally biased region" description="Gly residues" evidence="1">
    <location>
        <begin position="673"/>
        <end position="683"/>
    </location>
</feature>
<dbReference type="InterPro" id="IPR050704">
    <property type="entry name" value="Peptidase_C85-like"/>
</dbReference>
<accession>A0A316ULM2</accession>
<evidence type="ECO:0000313" key="4">
    <source>
        <dbReference type="Proteomes" id="UP000245884"/>
    </source>
</evidence>